<keyword evidence="1" id="KW-0472">Membrane</keyword>
<sequence>MSELHDLWKSVEVKASTSEHNASWNTVGFTSPSTSPLRYLISFTSPRPVFFSTLPPYKISIIVRYCAVGFFGVICVLYLCVMPVLLGYEIAS</sequence>
<feature type="transmembrane region" description="Helical" evidence="1">
    <location>
        <begin position="62"/>
        <end position="88"/>
    </location>
</feature>
<keyword evidence="1" id="KW-0812">Transmembrane</keyword>
<name>A0A5B7J657_PORTR</name>
<protein>
    <submittedName>
        <fullName evidence="2">Uncharacterized protein</fullName>
    </submittedName>
</protein>
<comment type="caution">
    <text evidence="2">The sequence shown here is derived from an EMBL/GenBank/DDBJ whole genome shotgun (WGS) entry which is preliminary data.</text>
</comment>
<keyword evidence="3" id="KW-1185">Reference proteome</keyword>
<dbReference type="EMBL" id="VSRR010083724">
    <property type="protein sequence ID" value="MPC90239.1"/>
    <property type="molecule type" value="Genomic_DNA"/>
</dbReference>
<organism evidence="2 3">
    <name type="scientific">Portunus trituberculatus</name>
    <name type="common">Swimming crab</name>
    <name type="synonym">Neptunus trituberculatus</name>
    <dbReference type="NCBI Taxonomy" id="210409"/>
    <lineage>
        <taxon>Eukaryota</taxon>
        <taxon>Metazoa</taxon>
        <taxon>Ecdysozoa</taxon>
        <taxon>Arthropoda</taxon>
        <taxon>Crustacea</taxon>
        <taxon>Multicrustacea</taxon>
        <taxon>Malacostraca</taxon>
        <taxon>Eumalacostraca</taxon>
        <taxon>Eucarida</taxon>
        <taxon>Decapoda</taxon>
        <taxon>Pleocyemata</taxon>
        <taxon>Brachyura</taxon>
        <taxon>Eubrachyura</taxon>
        <taxon>Portunoidea</taxon>
        <taxon>Portunidae</taxon>
        <taxon>Portuninae</taxon>
        <taxon>Portunus</taxon>
    </lineage>
</organism>
<gene>
    <name evidence="2" type="ORF">E2C01_085215</name>
</gene>
<evidence type="ECO:0000313" key="3">
    <source>
        <dbReference type="Proteomes" id="UP000324222"/>
    </source>
</evidence>
<accession>A0A5B7J657</accession>
<dbReference type="Proteomes" id="UP000324222">
    <property type="component" value="Unassembled WGS sequence"/>
</dbReference>
<evidence type="ECO:0000256" key="1">
    <source>
        <dbReference type="SAM" id="Phobius"/>
    </source>
</evidence>
<reference evidence="2 3" key="1">
    <citation type="submission" date="2019-05" db="EMBL/GenBank/DDBJ databases">
        <title>Another draft genome of Portunus trituberculatus and its Hox gene families provides insights of decapod evolution.</title>
        <authorList>
            <person name="Jeong J.-H."/>
            <person name="Song I."/>
            <person name="Kim S."/>
            <person name="Choi T."/>
            <person name="Kim D."/>
            <person name="Ryu S."/>
            <person name="Kim W."/>
        </authorList>
    </citation>
    <scope>NUCLEOTIDE SEQUENCE [LARGE SCALE GENOMIC DNA]</scope>
    <source>
        <tissue evidence="2">Muscle</tissue>
    </source>
</reference>
<proteinExistence type="predicted"/>
<dbReference type="AlphaFoldDB" id="A0A5B7J657"/>
<evidence type="ECO:0000313" key="2">
    <source>
        <dbReference type="EMBL" id="MPC90239.1"/>
    </source>
</evidence>
<keyword evidence="1" id="KW-1133">Transmembrane helix</keyword>